<accession>A0ABU7BQ27</accession>
<comment type="caution">
    <text evidence="2">The sequence shown here is derived from an EMBL/GenBank/DDBJ whole genome shotgun (WGS) entry which is preliminary data.</text>
</comment>
<dbReference type="EMBL" id="JAHUTI010060118">
    <property type="protein sequence ID" value="MED6251668.1"/>
    <property type="molecule type" value="Genomic_DNA"/>
</dbReference>
<name>A0ABU7BQ27_9TELE</name>
<proteinExistence type="predicted"/>
<sequence length="99" mass="10486">MATNGNASPRHQIGGASICCLLVSTEHGGHGFHGPNYSVLPVESRKMPPTSLGSPDSSGTGTVRRVPPPTLYLLSFSILPRRTLSHAPDIQLTTLRANQ</sequence>
<feature type="compositionally biased region" description="Polar residues" evidence="1">
    <location>
        <begin position="51"/>
        <end position="61"/>
    </location>
</feature>
<feature type="region of interest" description="Disordered" evidence="1">
    <location>
        <begin position="43"/>
        <end position="65"/>
    </location>
</feature>
<gene>
    <name evidence="2" type="ORF">ATANTOWER_001099</name>
</gene>
<evidence type="ECO:0000313" key="2">
    <source>
        <dbReference type="EMBL" id="MED6251668.1"/>
    </source>
</evidence>
<evidence type="ECO:0000313" key="3">
    <source>
        <dbReference type="Proteomes" id="UP001345963"/>
    </source>
</evidence>
<protein>
    <submittedName>
        <fullName evidence="2">Uncharacterized protein</fullName>
    </submittedName>
</protein>
<reference evidence="2 3" key="1">
    <citation type="submission" date="2021-07" db="EMBL/GenBank/DDBJ databases">
        <authorList>
            <person name="Palmer J.M."/>
        </authorList>
    </citation>
    <scope>NUCLEOTIDE SEQUENCE [LARGE SCALE GENOMIC DNA]</scope>
    <source>
        <strain evidence="2 3">AT_MEX2019</strain>
        <tissue evidence="2">Muscle</tissue>
    </source>
</reference>
<keyword evidence="3" id="KW-1185">Reference proteome</keyword>
<organism evidence="2 3">
    <name type="scientific">Ataeniobius toweri</name>
    <dbReference type="NCBI Taxonomy" id="208326"/>
    <lineage>
        <taxon>Eukaryota</taxon>
        <taxon>Metazoa</taxon>
        <taxon>Chordata</taxon>
        <taxon>Craniata</taxon>
        <taxon>Vertebrata</taxon>
        <taxon>Euteleostomi</taxon>
        <taxon>Actinopterygii</taxon>
        <taxon>Neopterygii</taxon>
        <taxon>Teleostei</taxon>
        <taxon>Neoteleostei</taxon>
        <taxon>Acanthomorphata</taxon>
        <taxon>Ovalentaria</taxon>
        <taxon>Atherinomorphae</taxon>
        <taxon>Cyprinodontiformes</taxon>
        <taxon>Goodeidae</taxon>
        <taxon>Ataeniobius</taxon>
    </lineage>
</organism>
<evidence type="ECO:0000256" key="1">
    <source>
        <dbReference type="SAM" id="MobiDB-lite"/>
    </source>
</evidence>
<dbReference type="Proteomes" id="UP001345963">
    <property type="component" value="Unassembled WGS sequence"/>
</dbReference>